<reference evidence="1" key="1">
    <citation type="submission" date="2022-01" db="EMBL/GenBank/DDBJ databases">
        <title>Novel bile acid biosynthetic pathways are enriched in the microbiome of centenarians.</title>
        <authorList>
            <person name="Sato Y."/>
            <person name="Atarashi K."/>
            <person name="Plichta R.D."/>
            <person name="Arai Y."/>
            <person name="Sasajima S."/>
            <person name="Kearney M.S."/>
            <person name="Suda W."/>
            <person name="Takeshita K."/>
            <person name="Sasaki T."/>
            <person name="Okamoto S."/>
            <person name="Skelly N.A."/>
            <person name="Okamura Y."/>
            <person name="Vlamakis H."/>
            <person name="Li Y."/>
            <person name="Tanoue T."/>
            <person name="Takei H."/>
            <person name="Nittono H."/>
            <person name="Narushima S."/>
            <person name="Irie J."/>
            <person name="Itoh H."/>
            <person name="Moriya K."/>
            <person name="Sugiura Y."/>
            <person name="Suematsu M."/>
            <person name="Moritoki N."/>
            <person name="Shibata S."/>
            <person name="Littman R.D."/>
            <person name="Fischbach A.M."/>
            <person name="Uwamino Y."/>
            <person name="Inoue T."/>
            <person name="Honda A."/>
            <person name="Hattori M."/>
            <person name="Murai T."/>
            <person name="Xavier J.R."/>
            <person name="Hirose N."/>
            <person name="Honda K."/>
        </authorList>
    </citation>
    <scope>NUCLEOTIDE SEQUENCE</scope>
    <source>
        <strain evidence="1">CE91-St55</strain>
    </source>
</reference>
<evidence type="ECO:0000313" key="1">
    <source>
        <dbReference type="EMBL" id="GKH02722.1"/>
    </source>
</evidence>
<gene>
    <name evidence="1" type="ORF">CE91St55_47030</name>
</gene>
<name>A0AA37NLT4_9FIRM</name>
<accession>A0AA37NLT4</accession>
<proteinExistence type="predicted"/>
<dbReference type="AlphaFoldDB" id="A0AA37NLT4"/>
<dbReference type="Proteomes" id="UP001055091">
    <property type="component" value="Unassembled WGS sequence"/>
</dbReference>
<organism evidence="1 2">
    <name type="scientific">Hungatella hathewayi</name>
    <dbReference type="NCBI Taxonomy" id="154046"/>
    <lineage>
        <taxon>Bacteria</taxon>
        <taxon>Bacillati</taxon>
        <taxon>Bacillota</taxon>
        <taxon>Clostridia</taxon>
        <taxon>Lachnospirales</taxon>
        <taxon>Lachnospiraceae</taxon>
        <taxon>Hungatella</taxon>
    </lineage>
</organism>
<comment type="caution">
    <text evidence="1">The sequence shown here is derived from an EMBL/GenBank/DDBJ whole genome shotgun (WGS) entry which is preliminary data.</text>
</comment>
<sequence>MNMQIECTSITLSKEDLEKQLQKKGTLWLNKLFTCGRTVSNIELKYVEYLILEYKISFRQNLGTMLSGNREQENMQSIRMIGNGSTGSVALLEMLPSLEVKDVPETMIQPKDYGPEDMKSDSKQVAVVFSRKMLGKRCRAIELTGVTSIYRPFWAVYFGEARADGKMLCRPYAADGFTIKR</sequence>
<protein>
    <submittedName>
        <fullName evidence="1">Uncharacterized protein</fullName>
    </submittedName>
</protein>
<dbReference type="EMBL" id="BQNJ01000002">
    <property type="protein sequence ID" value="GKH02722.1"/>
    <property type="molecule type" value="Genomic_DNA"/>
</dbReference>
<evidence type="ECO:0000313" key="2">
    <source>
        <dbReference type="Proteomes" id="UP001055091"/>
    </source>
</evidence>
<dbReference type="RefSeq" id="WP_147419764.1">
    <property type="nucleotide sequence ID" value="NZ_CAUGFV010000036.1"/>
</dbReference>